<dbReference type="AlphaFoldDB" id="A0A4S5BFD7"/>
<dbReference type="InterPro" id="IPR014918">
    <property type="entry name" value="Phage_tail_3"/>
</dbReference>
<keyword evidence="2" id="KW-1185">Reference proteome</keyword>
<dbReference type="OrthoDB" id="6538688at2"/>
<comment type="caution">
    <text evidence="1">The sequence shown here is derived from an EMBL/GenBank/DDBJ whole genome shotgun (WGS) entry which is preliminary data.</text>
</comment>
<reference evidence="1 2" key="1">
    <citation type="submission" date="2019-04" db="EMBL/GenBank/DDBJ databases">
        <title>Lampropedia sp YIM MLB12 draf genome.</title>
        <authorList>
            <person name="Wang Y.-X."/>
        </authorList>
    </citation>
    <scope>NUCLEOTIDE SEQUENCE [LARGE SCALE GENOMIC DNA]</scope>
    <source>
        <strain evidence="1 2">YIM MLB12</strain>
    </source>
</reference>
<proteinExistence type="predicted"/>
<accession>A0A4S5BFD7</accession>
<protein>
    <submittedName>
        <fullName evidence="1">Phage tail protein</fullName>
    </submittedName>
</protein>
<dbReference type="Proteomes" id="UP000306236">
    <property type="component" value="Unassembled WGS sequence"/>
</dbReference>
<sequence length="218" mass="22926">MAVTFPDGSVVGFATTISAAQAFSDGTNADPLDITATGLTEGSVIAVTSAKWPGLVNIATEVGAVDAGVAELLGIDTSDTTLYVPGNGAGQLVVASNFVDFSQQGELTPSGGEPQTYNGKYLENPLGQEFQIPIGQTARSSALTLDYDKELPWYKAAKAQSRKRQPTVIRITLPNGDAIYEWGYLHFNGSLPLTSGQPIKNTATFYFQSAEGTLVARA</sequence>
<gene>
    <name evidence="1" type="ORF">E8K88_16370</name>
</gene>
<name>A0A4S5BFD7_9BURK</name>
<organism evidence="1 2">
    <name type="scientific">Lampropedia aestuarii</name>
    <dbReference type="NCBI Taxonomy" id="2562762"/>
    <lineage>
        <taxon>Bacteria</taxon>
        <taxon>Pseudomonadati</taxon>
        <taxon>Pseudomonadota</taxon>
        <taxon>Betaproteobacteria</taxon>
        <taxon>Burkholderiales</taxon>
        <taxon>Comamonadaceae</taxon>
        <taxon>Lampropedia</taxon>
    </lineage>
</organism>
<dbReference type="RefSeq" id="WP_136407752.1">
    <property type="nucleotide sequence ID" value="NZ_SSWX01000030.1"/>
</dbReference>
<dbReference type="EMBL" id="SSWX01000030">
    <property type="protein sequence ID" value="THJ30940.1"/>
    <property type="molecule type" value="Genomic_DNA"/>
</dbReference>
<dbReference type="Pfam" id="PF08813">
    <property type="entry name" value="Phage_tail_3"/>
    <property type="match status" value="1"/>
</dbReference>
<evidence type="ECO:0000313" key="2">
    <source>
        <dbReference type="Proteomes" id="UP000306236"/>
    </source>
</evidence>
<evidence type="ECO:0000313" key="1">
    <source>
        <dbReference type="EMBL" id="THJ30940.1"/>
    </source>
</evidence>